<evidence type="ECO:0000259" key="1">
    <source>
        <dbReference type="Pfam" id="PF06983"/>
    </source>
</evidence>
<sequence length="157" mass="17558">MQKITTFLWYDDRAEEAARLYTSLFPDSRITGTTRYSDVGPGEPGTVMTVEFELAGQRYTALNGGPVFHFTEAVSLQVDCADQAEVDRLWTALLVDGGEESQCGWLKDRFGLSWQIVPRVLTELIADPDRAKADRVMAAMLQMRKIEIQPLLDAARG</sequence>
<name>A0ABW1EXH3_9ACTN</name>
<dbReference type="Pfam" id="PF06983">
    <property type="entry name" value="3-dmu-9_3-mt"/>
    <property type="match status" value="1"/>
</dbReference>
<gene>
    <name evidence="2" type="ORF">ACFP0N_12490</name>
</gene>
<evidence type="ECO:0000313" key="3">
    <source>
        <dbReference type="Proteomes" id="UP001596067"/>
    </source>
</evidence>
<dbReference type="PANTHER" id="PTHR33990">
    <property type="entry name" value="PROTEIN YJDN-RELATED"/>
    <property type="match status" value="1"/>
</dbReference>
<dbReference type="Proteomes" id="UP001596067">
    <property type="component" value="Unassembled WGS sequence"/>
</dbReference>
<feature type="domain" description="PhnB-like" evidence="1">
    <location>
        <begin position="2"/>
        <end position="117"/>
    </location>
</feature>
<comment type="caution">
    <text evidence="2">The sequence shown here is derived from an EMBL/GenBank/DDBJ whole genome shotgun (WGS) entry which is preliminary data.</text>
</comment>
<organism evidence="2 3">
    <name type="scientific">Kitasatospora aburaviensis</name>
    <dbReference type="NCBI Taxonomy" id="67265"/>
    <lineage>
        <taxon>Bacteria</taxon>
        <taxon>Bacillati</taxon>
        <taxon>Actinomycetota</taxon>
        <taxon>Actinomycetes</taxon>
        <taxon>Kitasatosporales</taxon>
        <taxon>Streptomycetaceae</taxon>
        <taxon>Kitasatospora</taxon>
    </lineage>
</organism>
<dbReference type="InterPro" id="IPR009725">
    <property type="entry name" value="3_dmu_93_MTrfase"/>
</dbReference>
<dbReference type="Gene3D" id="3.10.180.10">
    <property type="entry name" value="2,3-Dihydroxybiphenyl 1,2-Dioxygenase, domain 1"/>
    <property type="match status" value="1"/>
</dbReference>
<dbReference type="SUPFAM" id="SSF54593">
    <property type="entry name" value="Glyoxalase/Bleomycin resistance protein/Dihydroxybiphenyl dioxygenase"/>
    <property type="match status" value="1"/>
</dbReference>
<keyword evidence="3" id="KW-1185">Reference proteome</keyword>
<dbReference type="PIRSF" id="PIRSF021700">
    <property type="entry name" value="3_dmu_93_MTrfase"/>
    <property type="match status" value="1"/>
</dbReference>
<dbReference type="CDD" id="cd06588">
    <property type="entry name" value="PhnB_like"/>
    <property type="match status" value="1"/>
</dbReference>
<dbReference type="InterPro" id="IPR029068">
    <property type="entry name" value="Glyas_Bleomycin-R_OHBP_Dase"/>
</dbReference>
<proteinExistence type="predicted"/>
<accession>A0ABW1EXH3</accession>
<dbReference type="InterPro" id="IPR028973">
    <property type="entry name" value="PhnB-like"/>
</dbReference>
<reference evidence="3" key="1">
    <citation type="journal article" date="2019" name="Int. J. Syst. Evol. Microbiol.">
        <title>The Global Catalogue of Microorganisms (GCM) 10K type strain sequencing project: providing services to taxonomists for standard genome sequencing and annotation.</title>
        <authorList>
            <consortium name="The Broad Institute Genomics Platform"/>
            <consortium name="The Broad Institute Genome Sequencing Center for Infectious Disease"/>
            <person name="Wu L."/>
            <person name="Ma J."/>
        </authorList>
    </citation>
    <scope>NUCLEOTIDE SEQUENCE [LARGE SCALE GENOMIC DNA]</scope>
    <source>
        <strain evidence="3">CGMCC 4.1469</strain>
    </source>
</reference>
<dbReference type="RefSeq" id="WP_313767267.1">
    <property type="nucleotide sequence ID" value="NZ_BAAAVH010000011.1"/>
</dbReference>
<dbReference type="PANTHER" id="PTHR33990:SF2">
    <property type="entry name" value="PHNB-LIKE DOMAIN-CONTAINING PROTEIN"/>
    <property type="match status" value="1"/>
</dbReference>
<protein>
    <submittedName>
        <fullName evidence="2">VOC family protein</fullName>
    </submittedName>
</protein>
<evidence type="ECO:0000313" key="2">
    <source>
        <dbReference type="EMBL" id="MFC5885786.1"/>
    </source>
</evidence>
<dbReference type="EMBL" id="JBHSOD010000011">
    <property type="protein sequence ID" value="MFC5885786.1"/>
    <property type="molecule type" value="Genomic_DNA"/>
</dbReference>